<evidence type="ECO:0000313" key="19">
    <source>
        <dbReference type="Proteomes" id="UP000045706"/>
    </source>
</evidence>
<evidence type="ECO:0000313" key="17">
    <source>
        <dbReference type="EMBL" id="CRK47395.1"/>
    </source>
</evidence>
<accession>A0A0G4LEM8</accession>
<sequence>MKSQLNPPAFGWRSQCSQICLLNVFPCVASYSFWYFILFHRRGSKSNYLCIGRGVISNMLTTFLKAVIAVAVIASPVLAKTSGGLNIYWGQFGDQTDRLASYCDVTGVTSVTLSFVNKSPRYGNGYPGINFAGHCGAHCGDEEFYVNPANGGNTALIMNCDTIKQDIRYCQSKGKRIILSVGGHCKSTPCGYDVLEEDEAEAFAKQLHSIFGPYNPGFDGPRPFDIDENGRVAVDGFDFDIEFKYDNQAPYIRMVDVLRTLNPSYYISVAPQCPTGDGYFQLKELVYGARFDAFFVQFYNNPGCQASDNITSLYETWSTVLSETRYNGEAELFVGVLSDSLAGGSGYVDYAALRYMVCQLRDKRRFGGLSVWDATRGSSNSDIDGNNFNDYAARALEFDCDSVAAPTPTFTSRLTSAAAVTSSVELVTSTMFATISHTTTSCGPEHCETQVFAETMPLYTAVCPGKNGIFFHLPSRASDALGAGEAAQATPAITPVISDLAVDKQNAPPIQTSKSDARAKRVDIISVMTVSMMVAELLL</sequence>
<evidence type="ECO:0000256" key="6">
    <source>
        <dbReference type="ARBA" id="ARBA00022801"/>
    </source>
</evidence>
<dbReference type="Proteomes" id="UP000045706">
    <property type="component" value="Unassembled WGS sequence"/>
</dbReference>
<keyword evidence="18" id="KW-1185">Reference proteome</keyword>
<dbReference type="EMBL" id="CVQH01011669">
    <property type="protein sequence ID" value="CRK20471.1"/>
    <property type="molecule type" value="Genomic_DNA"/>
</dbReference>
<dbReference type="STRING" id="100787.A0A0G4LEM8"/>
<keyword evidence="8" id="KW-0843">Virulence</keyword>
<protein>
    <recommendedName>
        <fullName evidence="3">chitinase</fullName>
        <ecNumber evidence="3">3.2.1.14</ecNumber>
    </recommendedName>
</protein>
<organism evidence="16 18">
    <name type="scientific">Verticillium longisporum</name>
    <name type="common">Verticillium dahliae var. longisporum</name>
    <dbReference type="NCBI Taxonomy" id="100787"/>
    <lineage>
        <taxon>Eukaryota</taxon>
        <taxon>Fungi</taxon>
        <taxon>Dikarya</taxon>
        <taxon>Ascomycota</taxon>
        <taxon>Pezizomycotina</taxon>
        <taxon>Sordariomycetes</taxon>
        <taxon>Hypocreomycetidae</taxon>
        <taxon>Glomerellales</taxon>
        <taxon>Plectosphaerellaceae</taxon>
        <taxon>Verticillium</taxon>
    </lineage>
</organism>
<evidence type="ECO:0000256" key="9">
    <source>
        <dbReference type="ARBA" id="ARBA00023277"/>
    </source>
</evidence>
<keyword evidence="11" id="KW-0624">Polysaccharide degradation</keyword>
<dbReference type="AlphaFoldDB" id="A0A0G4LEM8"/>
<dbReference type="PROSITE" id="PS01095">
    <property type="entry name" value="GH18_1"/>
    <property type="match status" value="1"/>
</dbReference>
<keyword evidence="6 12" id="KW-0378">Hydrolase</keyword>
<name>A0A0G4LEM8_VERLO</name>
<dbReference type="InterPro" id="IPR001579">
    <property type="entry name" value="Glyco_hydro_18_chit_AS"/>
</dbReference>
<keyword evidence="5" id="KW-0147">Chitin-binding</keyword>
<evidence type="ECO:0000256" key="5">
    <source>
        <dbReference type="ARBA" id="ARBA00022669"/>
    </source>
</evidence>
<evidence type="ECO:0000256" key="10">
    <source>
        <dbReference type="ARBA" id="ARBA00023295"/>
    </source>
</evidence>
<feature type="domain" description="GH18" evidence="15">
    <location>
        <begin position="83"/>
        <end position="399"/>
    </location>
</feature>
<dbReference type="GO" id="GO:0000272">
    <property type="term" value="P:polysaccharide catabolic process"/>
    <property type="evidence" value="ECO:0007669"/>
    <property type="project" value="UniProtKB-KW"/>
</dbReference>
<dbReference type="InterPro" id="IPR001223">
    <property type="entry name" value="Glyco_hydro18_cat"/>
</dbReference>
<keyword evidence="4" id="KW-0964">Secreted</keyword>
<dbReference type="InterPro" id="IPR017853">
    <property type="entry name" value="GH"/>
</dbReference>
<feature type="transmembrane region" description="Helical" evidence="14">
    <location>
        <begin position="20"/>
        <end position="39"/>
    </location>
</feature>
<dbReference type="SUPFAM" id="SSF51445">
    <property type="entry name" value="(Trans)glycosidases"/>
    <property type="match status" value="1"/>
</dbReference>
<keyword evidence="10 12" id="KW-0326">Glycosidase</keyword>
<evidence type="ECO:0000313" key="16">
    <source>
        <dbReference type="EMBL" id="CRK20471.1"/>
    </source>
</evidence>
<feature type="transmembrane region" description="Helical" evidence="14">
    <location>
        <begin position="59"/>
        <end position="79"/>
    </location>
</feature>
<proteinExistence type="inferred from homology"/>
<dbReference type="Proteomes" id="UP000044602">
    <property type="component" value="Unassembled WGS sequence"/>
</dbReference>
<evidence type="ECO:0000256" key="14">
    <source>
        <dbReference type="SAM" id="Phobius"/>
    </source>
</evidence>
<evidence type="ECO:0000256" key="2">
    <source>
        <dbReference type="ARBA" id="ARBA00004613"/>
    </source>
</evidence>
<comment type="similarity">
    <text evidence="13">Belongs to the glycosyl hydrolase 18 family.</text>
</comment>
<evidence type="ECO:0000256" key="12">
    <source>
        <dbReference type="RuleBase" id="RU000489"/>
    </source>
</evidence>
<comment type="catalytic activity">
    <reaction evidence="1">
        <text>Random endo-hydrolysis of N-acetyl-beta-D-glucosaminide (1-&gt;4)-beta-linkages in chitin and chitodextrins.</text>
        <dbReference type="EC" id="3.2.1.14"/>
    </reaction>
</comment>
<keyword evidence="9" id="KW-0119">Carbohydrate metabolism</keyword>
<dbReference type="GO" id="GO:0006032">
    <property type="term" value="P:chitin catabolic process"/>
    <property type="evidence" value="ECO:0007669"/>
    <property type="project" value="UniProtKB-KW"/>
</dbReference>
<comment type="subcellular location">
    <subcellularLocation>
        <location evidence="2">Secreted</location>
    </subcellularLocation>
</comment>
<reference evidence="18 19" key="1">
    <citation type="submission" date="2015-05" db="EMBL/GenBank/DDBJ databases">
        <authorList>
            <person name="Fogelqvist Johan"/>
        </authorList>
    </citation>
    <scope>NUCLEOTIDE SEQUENCE [LARGE SCALE GENOMIC DNA]</scope>
    <source>
        <strain evidence="16">VL1</strain>
        <strain evidence="17">VL2</strain>
    </source>
</reference>
<evidence type="ECO:0000256" key="1">
    <source>
        <dbReference type="ARBA" id="ARBA00000822"/>
    </source>
</evidence>
<evidence type="ECO:0000256" key="8">
    <source>
        <dbReference type="ARBA" id="ARBA00023026"/>
    </source>
</evidence>
<dbReference type="InterPro" id="IPR050542">
    <property type="entry name" value="Glycosyl_Hydrlase18_Chitinase"/>
</dbReference>
<dbReference type="Gene3D" id="3.20.20.80">
    <property type="entry name" value="Glycosidases"/>
    <property type="match status" value="1"/>
</dbReference>
<evidence type="ECO:0000256" key="11">
    <source>
        <dbReference type="ARBA" id="ARBA00023326"/>
    </source>
</evidence>
<dbReference type="PANTHER" id="PTHR45708:SF49">
    <property type="entry name" value="ENDOCHITINASE"/>
    <property type="match status" value="1"/>
</dbReference>
<evidence type="ECO:0000256" key="3">
    <source>
        <dbReference type="ARBA" id="ARBA00012729"/>
    </source>
</evidence>
<keyword evidence="7" id="KW-0146">Chitin degradation</keyword>
<dbReference type="GO" id="GO:0008843">
    <property type="term" value="F:endochitinase activity"/>
    <property type="evidence" value="ECO:0007669"/>
    <property type="project" value="UniProtKB-EC"/>
</dbReference>
<evidence type="ECO:0000313" key="18">
    <source>
        <dbReference type="Proteomes" id="UP000044602"/>
    </source>
</evidence>
<evidence type="ECO:0000259" key="15">
    <source>
        <dbReference type="PROSITE" id="PS51910"/>
    </source>
</evidence>
<evidence type="ECO:0000256" key="4">
    <source>
        <dbReference type="ARBA" id="ARBA00022525"/>
    </source>
</evidence>
<evidence type="ECO:0000256" key="7">
    <source>
        <dbReference type="ARBA" id="ARBA00023024"/>
    </source>
</evidence>
<gene>
    <name evidence="16" type="ORF">BN1708_012872</name>
    <name evidence="17" type="ORF">BN1723_007534</name>
</gene>
<dbReference type="Pfam" id="PF00704">
    <property type="entry name" value="Glyco_hydro_18"/>
    <property type="match status" value="1"/>
</dbReference>
<dbReference type="EC" id="3.2.1.14" evidence="3"/>
<keyword evidence="14" id="KW-0812">Transmembrane</keyword>
<dbReference type="GO" id="GO:0005576">
    <property type="term" value="C:extracellular region"/>
    <property type="evidence" value="ECO:0007669"/>
    <property type="project" value="UniProtKB-SubCell"/>
</dbReference>
<dbReference type="PANTHER" id="PTHR45708">
    <property type="entry name" value="ENDOCHITINASE"/>
    <property type="match status" value="1"/>
</dbReference>
<keyword evidence="14" id="KW-1133">Transmembrane helix</keyword>
<keyword evidence="14" id="KW-0472">Membrane</keyword>
<dbReference type="PROSITE" id="PS51910">
    <property type="entry name" value="GH18_2"/>
    <property type="match status" value="1"/>
</dbReference>
<dbReference type="EMBL" id="CVQI01036495">
    <property type="protein sequence ID" value="CRK47395.1"/>
    <property type="molecule type" value="Genomic_DNA"/>
</dbReference>
<evidence type="ECO:0000256" key="13">
    <source>
        <dbReference type="RuleBase" id="RU004453"/>
    </source>
</evidence>
<dbReference type="GO" id="GO:0008061">
    <property type="term" value="F:chitin binding"/>
    <property type="evidence" value="ECO:0007669"/>
    <property type="project" value="UniProtKB-KW"/>
</dbReference>